<feature type="compositionally biased region" description="Basic and acidic residues" evidence="5">
    <location>
        <begin position="1"/>
        <end position="10"/>
    </location>
</feature>
<dbReference type="AlphaFoldDB" id="A0A8E2E4Y6"/>
<feature type="transmembrane region" description="Helical" evidence="6">
    <location>
        <begin position="38"/>
        <end position="58"/>
    </location>
</feature>
<protein>
    <submittedName>
        <fullName evidence="7">MFS general substrate transporter</fullName>
    </submittedName>
</protein>
<feature type="transmembrane region" description="Helical" evidence="6">
    <location>
        <begin position="350"/>
        <end position="369"/>
    </location>
</feature>
<keyword evidence="2 6" id="KW-0812">Transmembrane</keyword>
<dbReference type="OrthoDB" id="194139at2759"/>
<dbReference type="Proteomes" id="UP000250266">
    <property type="component" value="Unassembled WGS sequence"/>
</dbReference>
<dbReference type="GO" id="GO:0022857">
    <property type="term" value="F:transmembrane transporter activity"/>
    <property type="evidence" value="ECO:0007669"/>
    <property type="project" value="InterPro"/>
</dbReference>
<dbReference type="GO" id="GO:0016020">
    <property type="term" value="C:membrane"/>
    <property type="evidence" value="ECO:0007669"/>
    <property type="project" value="UniProtKB-SubCell"/>
</dbReference>
<feature type="transmembrane region" description="Helical" evidence="6">
    <location>
        <begin position="490"/>
        <end position="509"/>
    </location>
</feature>
<evidence type="ECO:0000256" key="5">
    <source>
        <dbReference type="SAM" id="MobiDB-lite"/>
    </source>
</evidence>
<dbReference type="EMBL" id="KV745126">
    <property type="protein sequence ID" value="OCK77466.1"/>
    <property type="molecule type" value="Genomic_DNA"/>
</dbReference>
<keyword evidence="4 6" id="KW-0472">Membrane</keyword>
<dbReference type="InterPro" id="IPR011701">
    <property type="entry name" value="MFS"/>
</dbReference>
<feature type="transmembrane region" description="Helical" evidence="6">
    <location>
        <begin position="134"/>
        <end position="152"/>
    </location>
</feature>
<feature type="region of interest" description="Disordered" evidence="5">
    <location>
        <begin position="1"/>
        <end position="22"/>
    </location>
</feature>
<evidence type="ECO:0000256" key="1">
    <source>
        <dbReference type="ARBA" id="ARBA00004141"/>
    </source>
</evidence>
<evidence type="ECO:0000256" key="3">
    <source>
        <dbReference type="ARBA" id="ARBA00022989"/>
    </source>
</evidence>
<gene>
    <name evidence="7" type="ORF">K432DRAFT_384669</name>
</gene>
<organism evidence="7 8">
    <name type="scientific">Lepidopterella palustris CBS 459.81</name>
    <dbReference type="NCBI Taxonomy" id="1314670"/>
    <lineage>
        <taxon>Eukaryota</taxon>
        <taxon>Fungi</taxon>
        <taxon>Dikarya</taxon>
        <taxon>Ascomycota</taxon>
        <taxon>Pezizomycotina</taxon>
        <taxon>Dothideomycetes</taxon>
        <taxon>Pleosporomycetidae</taxon>
        <taxon>Mytilinidiales</taxon>
        <taxon>Argynnaceae</taxon>
        <taxon>Lepidopterella</taxon>
    </lineage>
</organism>
<accession>A0A8E2E4Y6</accession>
<feature type="transmembrane region" description="Helical" evidence="6">
    <location>
        <begin position="459"/>
        <end position="478"/>
    </location>
</feature>
<name>A0A8E2E4Y6_9PEZI</name>
<reference evidence="7 8" key="1">
    <citation type="journal article" date="2016" name="Nat. Commun.">
        <title>Ectomycorrhizal ecology is imprinted in the genome of the dominant symbiotic fungus Cenococcum geophilum.</title>
        <authorList>
            <consortium name="DOE Joint Genome Institute"/>
            <person name="Peter M."/>
            <person name="Kohler A."/>
            <person name="Ohm R.A."/>
            <person name="Kuo A."/>
            <person name="Krutzmann J."/>
            <person name="Morin E."/>
            <person name="Arend M."/>
            <person name="Barry K.W."/>
            <person name="Binder M."/>
            <person name="Choi C."/>
            <person name="Clum A."/>
            <person name="Copeland A."/>
            <person name="Grisel N."/>
            <person name="Haridas S."/>
            <person name="Kipfer T."/>
            <person name="LaButti K."/>
            <person name="Lindquist E."/>
            <person name="Lipzen A."/>
            <person name="Maire R."/>
            <person name="Meier B."/>
            <person name="Mihaltcheva S."/>
            <person name="Molinier V."/>
            <person name="Murat C."/>
            <person name="Poggeler S."/>
            <person name="Quandt C.A."/>
            <person name="Sperisen C."/>
            <person name="Tritt A."/>
            <person name="Tisserant E."/>
            <person name="Crous P.W."/>
            <person name="Henrissat B."/>
            <person name="Nehls U."/>
            <person name="Egli S."/>
            <person name="Spatafora J.W."/>
            <person name="Grigoriev I.V."/>
            <person name="Martin F.M."/>
        </authorList>
    </citation>
    <scope>NUCLEOTIDE SEQUENCE [LARGE SCALE GENOMIC DNA]</scope>
    <source>
        <strain evidence="7 8">CBS 459.81</strain>
    </source>
</reference>
<dbReference type="PANTHER" id="PTHR23507:SF8">
    <property type="entry name" value="MFS GENERAL SUBSTRATE TRANSPORTER"/>
    <property type="match status" value="1"/>
</dbReference>
<feature type="transmembrane region" description="Helical" evidence="6">
    <location>
        <begin position="164"/>
        <end position="189"/>
    </location>
</feature>
<keyword evidence="8" id="KW-1185">Reference proteome</keyword>
<evidence type="ECO:0000313" key="7">
    <source>
        <dbReference type="EMBL" id="OCK77466.1"/>
    </source>
</evidence>
<keyword evidence="3 6" id="KW-1133">Transmembrane helix</keyword>
<evidence type="ECO:0000256" key="6">
    <source>
        <dbReference type="SAM" id="Phobius"/>
    </source>
</evidence>
<dbReference type="Gene3D" id="1.20.1250.20">
    <property type="entry name" value="MFS general substrate transporter like domains"/>
    <property type="match status" value="1"/>
</dbReference>
<feature type="transmembrane region" description="Helical" evidence="6">
    <location>
        <begin position="389"/>
        <end position="411"/>
    </location>
</feature>
<sequence>MHPSTDRVEDVPPSPSSLHPASVSMRETSWDFRARPSALWTLLLLLILINMATSLYNLPLNRVIEMRLCREYYSSNDPSVISPDGSIPEKLCKLDRVQEQLAWLQGIMETTLIVCDFVVTIPLSFITERYGVRIVLWLNMLPRIFMSLWVLIVGNYEHIFPTKAIIAGPFLAVVGGECVFSSTIFSLTAALAQEYVQRSSYFSYISSVSYVVTFIGPSLASFTMSQSLWLPFWINIVLLLLAVPTIRFLPETSGSQIRYSPVPDHADTETGPLLGEQPSSLVKYDTAFKADQGAFDRMVQTLKMLVHLVIGRRNFQLLLASFLLTALASSDTKLLVQYISKRYQWKFEQAGYLLSAKALVNITLLTVVVPRLIRASMNSKSVHGSEIRLNFFGAEASILVSILGVLCVAMSSKIWMLLTSLVIYALGSALPVFTMSLVKSPLIALQDTKTHTQDFSIVMLTKTLGSLLGAPLMTVAWVQGIKSGGVGLGLPYFISASLYVAAAVVILRLRF</sequence>
<dbReference type="Pfam" id="PF07690">
    <property type="entry name" value="MFS_1"/>
    <property type="match status" value="1"/>
</dbReference>
<dbReference type="PANTHER" id="PTHR23507">
    <property type="entry name" value="ZGC:174356"/>
    <property type="match status" value="1"/>
</dbReference>
<proteinExistence type="predicted"/>
<dbReference type="SUPFAM" id="SSF103473">
    <property type="entry name" value="MFS general substrate transporter"/>
    <property type="match status" value="1"/>
</dbReference>
<feature type="transmembrane region" description="Helical" evidence="6">
    <location>
        <begin position="417"/>
        <end position="438"/>
    </location>
</feature>
<evidence type="ECO:0000256" key="4">
    <source>
        <dbReference type="ARBA" id="ARBA00023136"/>
    </source>
</evidence>
<evidence type="ECO:0000256" key="2">
    <source>
        <dbReference type="ARBA" id="ARBA00022692"/>
    </source>
</evidence>
<feature type="transmembrane region" description="Helical" evidence="6">
    <location>
        <begin position="228"/>
        <end position="249"/>
    </location>
</feature>
<evidence type="ECO:0000313" key="8">
    <source>
        <dbReference type="Proteomes" id="UP000250266"/>
    </source>
</evidence>
<comment type="subcellular location">
    <subcellularLocation>
        <location evidence="1">Membrane</location>
        <topology evidence="1">Multi-pass membrane protein</topology>
    </subcellularLocation>
</comment>
<dbReference type="InterPro" id="IPR036259">
    <property type="entry name" value="MFS_trans_sf"/>
</dbReference>
<feature type="transmembrane region" description="Helical" evidence="6">
    <location>
        <begin position="201"/>
        <end position="222"/>
    </location>
</feature>